<dbReference type="Gramene" id="ORUFI11G10160.1">
    <property type="protein sequence ID" value="ORUFI11G10160.1"/>
    <property type="gene ID" value="ORUFI11G10160"/>
</dbReference>
<dbReference type="Proteomes" id="UP000008022">
    <property type="component" value="Unassembled WGS sequence"/>
</dbReference>
<dbReference type="PANTHER" id="PTHR43459">
    <property type="entry name" value="ENOYL-COA HYDRATASE"/>
    <property type="match status" value="1"/>
</dbReference>
<dbReference type="Gene3D" id="3.90.226.10">
    <property type="entry name" value="2-enoyl-CoA Hydratase, Chain A, domain 1"/>
    <property type="match status" value="2"/>
</dbReference>
<dbReference type="CDD" id="cd06558">
    <property type="entry name" value="crotonase-like"/>
    <property type="match status" value="1"/>
</dbReference>
<protein>
    <recommendedName>
        <fullName evidence="3">Enoyl-CoA hydratase</fullName>
    </recommendedName>
</protein>
<keyword evidence="2" id="KW-1185">Reference proteome</keyword>
<dbReference type="OMA" id="ERAMDQK"/>
<name>A0A0E0R6Y6_ORYRU</name>
<dbReference type="PANTHER" id="PTHR43459:SF5">
    <property type="entry name" value="OS11G0270000 PROTEIN"/>
    <property type="match status" value="1"/>
</dbReference>
<reference evidence="1" key="2">
    <citation type="submission" date="2015-06" db="UniProtKB">
        <authorList>
            <consortium name="EnsemblPlants"/>
        </authorList>
    </citation>
    <scope>IDENTIFICATION</scope>
</reference>
<dbReference type="EnsemblPlants" id="ORUFI11G10160.1">
    <property type="protein sequence ID" value="ORUFI11G10160.1"/>
    <property type="gene ID" value="ORUFI11G10160"/>
</dbReference>
<sequence>MGFCTYKEKDDIFKLTLTGGNSGHNYLTEKSLKELKETLATIRGKATPSSRGLVTICSGKSSFCDGIDYTSSPPPAVEELIRGMAEVVRELLVMPFPTVAAVGGDVRSSLALALVLAHDDVAVLKNVKIEAREIEAREVVEGRHDAVPPYLGALLRDKSSYPQMSSDLVLRSETMAGERLKYWYLIERVCDDQWELKGHAINMIKEVFGDERDGEAYVTTRKSLVFSESWKAVSEIINMSSFCTWTEQDGVNRLTLAGDDDHHYLTGETVDELTRTLAAIRERAMDQKPPAGAAARALITASSAGSFCDGVDYERASPREKQAAADGMVAVIRELLAMPMLTVCAATGGARSLGLVLALAHDDVVVVSGGRYHLGMVERGVAVPPHVGALLREKTDRWYTLGARVMAPRHDQGSYLKQWKVVDGVAGDRDGVLAEAERVAGAWNGDDGEAHAGMRRLLCRDSWEAVSGAQ</sequence>
<evidence type="ECO:0008006" key="3">
    <source>
        <dbReference type="Google" id="ProtNLM"/>
    </source>
</evidence>
<dbReference type="STRING" id="4529.A0A0E0R6Y6"/>
<reference evidence="2" key="1">
    <citation type="submission" date="2013-06" db="EMBL/GenBank/DDBJ databases">
        <authorList>
            <person name="Zhao Q."/>
        </authorList>
    </citation>
    <scope>NUCLEOTIDE SEQUENCE</scope>
    <source>
        <strain evidence="2">cv. W1943</strain>
    </source>
</reference>
<dbReference type="SUPFAM" id="SSF52096">
    <property type="entry name" value="ClpP/crotonase"/>
    <property type="match status" value="2"/>
</dbReference>
<dbReference type="AlphaFoldDB" id="A0A0E0R6Y6"/>
<dbReference type="HOGENOM" id="CLU_588485_0_0_1"/>
<organism evidence="1 2">
    <name type="scientific">Oryza rufipogon</name>
    <name type="common">Brownbeard rice</name>
    <name type="synonym">Asian wild rice</name>
    <dbReference type="NCBI Taxonomy" id="4529"/>
    <lineage>
        <taxon>Eukaryota</taxon>
        <taxon>Viridiplantae</taxon>
        <taxon>Streptophyta</taxon>
        <taxon>Embryophyta</taxon>
        <taxon>Tracheophyta</taxon>
        <taxon>Spermatophyta</taxon>
        <taxon>Magnoliopsida</taxon>
        <taxon>Liliopsida</taxon>
        <taxon>Poales</taxon>
        <taxon>Poaceae</taxon>
        <taxon>BOP clade</taxon>
        <taxon>Oryzoideae</taxon>
        <taxon>Oryzeae</taxon>
        <taxon>Oryzinae</taxon>
        <taxon>Oryza</taxon>
    </lineage>
</organism>
<dbReference type="InterPro" id="IPR029045">
    <property type="entry name" value="ClpP/crotonase-like_dom_sf"/>
</dbReference>
<evidence type="ECO:0000313" key="1">
    <source>
        <dbReference type="EnsemblPlants" id="ORUFI11G10160.1"/>
    </source>
</evidence>
<evidence type="ECO:0000313" key="2">
    <source>
        <dbReference type="Proteomes" id="UP000008022"/>
    </source>
</evidence>
<accession>A0A0E0R6Y6</accession>
<proteinExistence type="predicted"/>